<evidence type="ECO:0000313" key="1">
    <source>
        <dbReference type="EMBL" id="QQT54564.1"/>
    </source>
</evidence>
<protein>
    <submittedName>
        <fullName evidence="1">Helix-turn-helix domain-containing protein</fullName>
    </submittedName>
</protein>
<dbReference type="InterPro" id="IPR009061">
    <property type="entry name" value="DNA-bd_dom_put_sf"/>
</dbReference>
<gene>
    <name evidence="1" type="ORF">I6I98_04715</name>
</gene>
<organism evidence="1 2">
    <name type="scientific">Sphingobacterium multivorum</name>
    <dbReference type="NCBI Taxonomy" id="28454"/>
    <lineage>
        <taxon>Bacteria</taxon>
        <taxon>Pseudomonadati</taxon>
        <taxon>Bacteroidota</taxon>
        <taxon>Sphingobacteriia</taxon>
        <taxon>Sphingobacteriales</taxon>
        <taxon>Sphingobacteriaceae</taxon>
        <taxon>Sphingobacterium</taxon>
    </lineage>
</organism>
<sequence length="95" mass="11024">MKQLDKIVALLTEINNKLLPVGHHLLPKGNQDREWNVDELMTRMAVVSRLGISERTYNRWVKSGILTPICLGNKHYYREQDLQDALKRSVNRGLI</sequence>
<evidence type="ECO:0000313" key="2">
    <source>
        <dbReference type="Proteomes" id="UP000595498"/>
    </source>
</evidence>
<dbReference type="EMBL" id="CP068224">
    <property type="protein sequence ID" value="QQT54564.1"/>
    <property type="molecule type" value="Genomic_DNA"/>
</dbReference>
<accession>A0ABX7CS40</accession>
<proteinExistence type="predicted"/>
<reference evidence="1 2" key="1">
    <citation type="submission" date="2021-01" db="EMBL/GenBank/DDBJ databases">
        <title>FDA dAtabase for Regulatory Grade micrObial Sequences (FDA-ARGOS): Supporting development and validation of Infectious Disease Dx tests.</title>
        <authorList>
            <person name="Sproer C."/>
            <person name="Gronow S."/>
            <person name="Severitt S."/>
            <person name="Schroder I."/>
            <person name="Tallon L."/>
            <person name="Sadzewicz L."/>
            <person name="Zhao X."/>
            <person name="Boylan J."/>
            <person name="Ott S."/>
            <person name="Bowen H."/>
            <person name="Vavikolanu K."/>
            <person name="Mehta A."/>
            <person name="Aluvathingal J."/>
            <person name="Nadendla S."/>
            <person name="Lowell S."/>
            <person name="Myers T."/>
            <person name="Yan Y."/>
            <person name="Sichtig H."/>
        </authorList>
    </citation>
    <scope>NUCLEOTIDE SEQUENCE [LARGE SCALE GENOMIC DNA]</scope>
    <source>
        <strain evidence="1 2">FDAARGOS_1141</strain>
    </source>
</reference>
<name>A0ABX7CS40_SPHMU</name>
<dbReference type="Proteomes" id="UP000595498">
    <property type="component" value="Chromosome"/>
</dbReference>
<keyword evidence="2" id="KW-1185">Reference proteome</keyword>
<dbReference type="SUPFAM" id="SSF46955">
    <property type="entry name" value="Putative DNA-binding domain"/>
    <property type="match status" value="1"/>
</dbReference>